<dbReference type="EMBL" id="OIVN01001419">
    <property type="protein sequence ID" value="SPC93727.1"/>
    <property type="molecule type" value="Genomic_DNA"/>
</dbReference>
<dbReference type="Pfam" id="PF00201">
    <property type="entry name" value="UDPGT"/>
    <property type="match status" value="1"/>
</dbReference>
<protein>
    <recommendedName>
        <fullName evidence="5">Glycosyltransferase</fullName>
        <ecNumber evidence="5">2.4.1.-</ecNumber>
    </recommendedName>
</protein>
<evidence type="ECO:0000256" key="3">
    <source>
        <dbReference type="ARBA" id="ARBA00022679"/>
    </source>
</evidence>
<dbReference type="CDD" id="cd03784">
    <property type="entry name" value="GT1_Gtf-like"/>
    <property type="match status" value="1"/>
</dbReference>
<reference evidence="6" key="1">
    <citation type="submission" date="2018-02" db="EMBL/GenBank/DDBJ databases">
        <authorList>
            <person name="Cohen D.B."/>
            <person name="Kent A.D."/>
        </authorList>
    </citation>
    <scope>NUCLEOTIDE SEQUENCE</scope>
</reference>
<dbReference type="InterPro" id="IPR002213">
    <property type="entry name" value="UDP_glucos_trans"/>
</dbReference>
<comment type="similarity">
    <text evidence="1 4">Belongs to the UDP-glycosyltransferase family.</text>
</comment>
<keyword evidence="2 4" id="KW-0328">Glycosyltransferase</keyword>
<dbReference type="PROSITE" id="PS00375">
    <property type="entry name" value="UDPGT"/>
    <property type="match status" value="1"/>
</dbReference>
<dbReference type="FunFam" id="3.40.50.2000:FF:000054">
    <property type="entry name" value="Glycosyltransferase"/>
    <property type="match status" value="1"/>
</dbReference>
<evidence type="ECO:0000256" key="5">
    <source>
        <dbReference type="RuleBase" id="RU362057"/>
    </source>
</evidence>
<dbReference type="PANTHER" id="PTHR48045:SF24">
    <property type="entry name" value="GLYCOSYLTRANSFERASE"/>
    <property type="match status" value="1"/>
</dbReference>
<evidence type="ECO:0000256" key="1">
    <source>
        <dbReference type="ARBA" id="ARBA00009995"/>
    </source>
</evidence>
<dbReference type="InterPro" id="IPR035595">
    <property type="entry name" value="UDP_glycos_trans_CS"/>
</dbReference>
<evidence type="ECO:0000256" key="4">
    <source>
        <dbReference type="RuleBase" id="RU003718"/>
    </source>
</evidence>
<name>A0A2N9FSN3_FAGSY</name>
<dbReference type="Gene3D" id="3.40.50.2000">
    <property type="entry name" value="Glycogen Phosphorylase B"/>
    <property type="match status" value="2"/>
</dbReference>
<dbReference type="SUPFAM" id="SSF53756">
    <property type="entry name" value="UDP-Glycosyltransferase/glycogen phosphorylase"/>
    <property type="match status" value="1"/>
</dbReference>
<gene>
    <name evidence="6" type="ORF">FSB_LOCUS21609</name>
</gene>
<sequence length="472" mass="51673">MAQKTHIALLPCIGMGHLIPFVELAKRLVLHHDFRITFIIPVIGSPTKAMKEVLQSLPATIDHVFLPPVTLDDIQGVPPEIQVSDAMTRSLPSLRDVLKSLLATTRLAALILDLFASDAIDIAKALNISPYIFFSSNALALSLVLHFPKLDETVSCEFRDLPEPLKLPGCIPIHGRDLFDPIQDRTSDMYKMILHYAKQLRLAEGVMLNTFTELEASAIKGSEEEAEAGNLPLFPIGPIIQSGSSNQLDGPGSNCLTWLDNQPSGSVLFVCFGSGGTLSYDQTKELALGLEMSGQKFLWVLKNPNNESAYAAYLSDQSYDNGPLAFLPKGFLERTKEQGLVVPSWAPQAQVLSHGSTGGFLTHCGWNSTLESIMEGMPLIAWPLYAEQKMNAVLLSEDLKVALRLTVNEKGLIDREEIAKVVKSLMVGEEGKRVHKRMKELEIAADKALSVDGSSTKILSELASKWKSQPGF</sequence>
<organism evidence="6">
    <name type="scientific">Fagus sylvatica</name>
    <name type="common">Beechnut</name>
    <dbReference type="NCBI Taxonomy" id="28930"/>
    <lineage>
        <taxon>Eukaryota</taxon>
        <taxon>Viridiplantae</taxon>
        <taxon>Streptophyta</taxon>
        <taxon>Embryophyta</taxon>
        <taxon>Tracheophyta</taxon>
        <taxon>Spermatophyta</taxon>
        <taxon>Magnoliopsida</taxon>
        <taxon>eudicotyledons</taxon>
        <taxon>Gunneridae</taxon>
        <taxon>Pentapetalae</taxon>
        <taxon>rosids</taxon>
        <taxon>fabids</taxon>
        <taxon>Fagales</taxon>
        <taxon>Fagaceae</taxon>
        <taxon>Fagus</taxon>
    </lineage>
</organism>
<keyword evidence="3 4" id="KW-0808">Transferase</keyword>
<dbReference type="FunFam" id="3.40.50.2000:FF:000051">
    <property type="entry name" value="Glycosyltransferase"/>
    <property type="match status" value="1"/>
</dbReference>
<dbReference type="EC" id="2.4.1.-" evidence="5"/>
<proteinExistence type="inferred from homology"/>
<dbReference type="AlphaFoldDB" id="A0A2N9FSN3"/>
<dbReference type="GO" id="GO:0008194">
    <property type="term" value="F:UDP-glycosyltransferase activity"/>
    <property type="evidence" value="ECO:0007669"/>
    <property type="project" value="InterPro"/>
</dbReference>
<dbReference type="PANTHER" id="PTHR48045">
    <property type="entry name" value="UDP-GLYCOSYLTRANSFERASE 72B1"/>
    <property type="match status" value="1"/>
</dbReference>
<evidence type="ECO:0000256" key="2">
    <source>
        <dbReference type="ARBA" id="ARBA00022676"/>
    </source>
</evidence>
<evidence type="ECO:0000313" key="6">
    <source>
        <dbReference type="EMBL" id="SPC93727.1"/>
    </source>
</evidence>
<accession>A0A2N9FSN3</accession>